<keyword evidence="2" id="KW-1185">Reference proteome</keyword>
<proteinExistence type="predicted"/>
<gene>
    <name evidence="1" type="ORF">FNJ47_14285</name>
</gene>
<reference evidence="1 2" key="1">
    <citation type="journal article" date="2020" name="Arch. Microbiol.">
        <title>Bradyrhizobium uaiense sp. nov., a new highly efficient cowpea symbiont.</title>
        <authorList>
            <person name="Cabral Michel D."/>
            <person name="Azarias Guimaraes A."/>
            <person name="Martins da Costa E."/>
            <person name="Soares de Carvalho T."/>
            <person name="Balsanelli E."/>
            <person name="Willems A."/>
            <person name="Maltempi de Souza E."/>
            <person name="de Souza Moreira F.M."/>
        </authorList>
    </citation>
    <scope>NUCLEOTIDE SEQUENCE [LARGE SCALE GENOMIC DNA]</scope>
    <source>
        <strain evidence="1 2">UFLA 03-164</strain>
    </source>
</reference>
<sequence>MSRDFRLDRVPVDVLAYELAEERASALGRMGRALEQALAKLREFDAAHPPSEARQQARRVLVREAGHALWMFVVQREACGLRNNRMLMRDYGVPGEVQLSMGPMIATSTTSS</sequence>
<evidence type="ECO:0000313" key="1">
    <source>
        <dbReference type="EMBL" id="NEU96974.1"/>
    </source>
</evidence>
<dbReference type="Proteomes" id="UP000468531">
    <property type="component" value="Unassembled WGS sequence"/>
</dbReference>
<dbReference type="RefSeq" id="WP_163153970.1">
    <property type="nucleotide sequence ID" value="NZ_VKHP01000047.1"/>
</dbReference>
<comment type="caution">
    <text evidence="1">The sequence shown here is derived from an EMBL/GenBank/DDBJ whole genome shotgun (WGS) entry which is preliminary data.</text>
</comment>
<dbReference type="EMBL" id="VKHP01000047">
    <property type="protein sequence ID" value="NEU96974.1"/>
    <property type="molecule type" value="Genomic_DNA"/>
</dbReference>
<protein>
    <submittedName>
        <fullName evidence="1">Uncharacterized protein</fullName>
    </submittedName>
</protein>
<name>A0A6P1BFM0_9BRAD</name>
<accession>A0A6P1BFM0</accession>
<dbReference type="InterPro" id="IPR046606">
    <property type="entry name" value="DUF6665"/>
</dbReference>
<dbReference type="Pfam" id="PF20370">
    <property type="entry name" value="DUF6665"/>
    <property type="match status" value="1"/>
</dbReference>
<dbReference type="AlphaFoldDB" id="A0A6P1BFM0"/>
<organism evidence="1 2">
    <name type="scientific">Bradyrhizobium uaiense</name>
    <dbReference type="NCBI Taxonomy" id="2594946"/>
    <lineage>
        <taxon>Bacteria</taxon>
        <taxon>Pseudomonadati</taxon>
        <taxon>Pseudomonadota</taxon>
        <taxon>Alphaproteobacteria</taxon>
        <taxon>Hyphomicrobiales</taxon>
        <taxon>Nitrobacteraceae</taxon>
        <taxon>Bradyrhizobium</taxon>
    </lineage>
</organism>
<evidence type="ECO:0000313" key="2">
    <source>
        <dbReference type="Proteomes" id="UP000468531"/>
    </source>
</evidence>